<accession>I2GCW2</accession>
<evidence type="ECO:0000313" key="3">
    <source>
        <dbReference type="Proteomes" id="UP000009309"/>
    </source>
</evidence>
<evidence type="ECO:0000259" key="1">
    <source>
        <dbReference type="Pfam" id="PF12867"/>
    </source>
</evidence>
<dbReference type="SUPFAM" id="SSF109854">
    <property type="entry name" value="DinB/YfiT-like putative metalloenzymes"/>
    <property type="match status" value="1"/>
</dbReference>
<dbReference type="eggNOG" id="COG2318">
    <property type="taxonomic scope" value="Bacteria"/>
</dbReference>
<keyword evidence="3" id="KW-1185">Reference proteome</keyword>
<reference evidence="2 3" key="1">
    <citation type="journal article" date="2012" name="J. Bacteriol.">
        <title>Genome Sequence of the Filamentous Bacterium Fibrisoma limi BUZ 3T.</title>
        <authorList>
            <person name="Filippini M."/>
            <person name="Qi W."/>
            <person name="Jaenicke S."/>
            <person name="Goesmann A."/>
            <person name="Smits T.H."/>
            <person name="Bagheri H.C."/>
        </authorList>
    </citation>
    <scope>NUCLEOTIDE SEQUENCE [LARGE SCALE GENOMIC DNA]</scope>
    <source>
        <strain evidence="3">BUZ 3T</strain>
    </source>
</reference>
<gene>
    <name evidence="2" type="ORF">BN8_00679</name>
</gene>
<proteinExistence type="predicted"/>
<dbReference type="InterPro" id="IPR024775">
    <property type="entry name" value="DinB-like"/>
</dbReference>
<protein>
    <recommendedName>
        <fullName evidence="1">DinB-like domain-containing protein</fullName>
    </recommendedName>
</protein>
<dbReference type="RefSeq" id="WP_009280322.1">
    <property type="nucleotide sequence ID" value="NZ_CAIT01000004.1"/>
</dbReference>
<comment type="caution">
    <text evidence="2">The sequence shown here is derived from an EMBL/GenBank/DDBJ whole genome shotgun (WGS) entry which is preliminary data.</text>
</comment>
<dbReference type="Proteomes" id="UP000009309">
    <property type="component" value="Unassembled WGS sequence"/>
</dbReference>
<dbReference type="EMBL" id="CAIT01000004">
    <property type="protein sequence ID" value="CCH51736.1"/>
    <property type="molecule type" value="Genomic_DNA"/>
</dbReference>
<dbReference type="InterPro" id="IPR034660">
    <property type="entry name" value="DinB/YfiT-like"/>
</dbReference>
<dbReference type="STRING" id="1185876.BN8_00679"/>
<sequence>MNLTEQKTALTNALQAITDLLETFSTDDLHRPQGTKWTIAQEMDHLRKSTQGTAFLLSPASRPKWYPYTGESRSYDTIVMQYQSSLSANTLVNNVATRPADEVADLTIDQQTEAWQTAVQQLSASAGQLTEADLDAFTVWKHPLLGPLTVREMIYFTTHHTEHHHASLVRKQSAIATV</sequence>
<dbReference type="AlphaFoldDB" id="I2GCW2"/>
<dbReference type="Pfam" id="PF12867">
    <property type="entry name" value="DinB_2"/>
    <property type="match status" value="1"/>
</dbReference>
<feature type="domain" description="DinB-like" evidence="1">
    <location>
        <begin position="10"/>
        <end position="166"/>
    </location>
</feature>
<name>I2GCW2_9BACT</name>
<organism evidence="2 3">
    <name type="scientific">Fibrisoma limi BUZ 3</name>
    <dbReference type="NCBI Taxonomy" id="1185876"/>
    <lineage>
        <taxon>Bacteria</taxon>
        <taxon>Pseudomonadati</taxon>
        <taxon>Bacteroidota</taxon>
        <taxon>Cytophagia</taxon>
        <taxon>Cytophagales</taxon>
        <taxon>Spirosomataceae</taxon>
        <taxon>Fibrisoma</taxon>
    </lineage>
</organism>
<dbReference type="Gene3D" id="1.20.120.450">
    <property type="entry name" value="dinb family like domain"/>
    <property type="match status" value="1"/>
</dbReference>
<dbReference type="OrthoDB" id="954225at2"/>
<evidence type="ECO:0000313" key="2">
    <source>
        <dbReference type="EMBL" id="CCH51736.1"/>
    </source>
</evidence>